<keyword evidence="3" id="KW-1185">Reference proteome</keyword>
<protein>
    <submittedName>
        <fullName evidence="2">Uncharacterized protein</fullName>
    </submittedName>
</protein>
<feature type="compositionally biased region" description="Basic and acidic residues" evidence="1">
    <location>
        <begin position="18"/>
        <end position="59"/>
    </location>
</feature>
<dbReference type="EMBL" id="BRYB01003387">
    <property type="protein sequence ID" value="GMI35787.1"/>
    <property type="molecule type" value="Genomic_DNA"/>
</dbReference>
<proteinExistence type="predicted"/>
<evidence type="ECO:0000256" key="1">
    <source>
        <dbReference type="SAM" id="MobiDB-lite"/>
    </source>
</evidence>
<feature type="region of interest" description="Disordered" evidence="1">
    <location>
        <begin position="1"/>
        <end position="59"/>
    </location>
</feature>
<evidence type="ECO:0000313" key="2">
    <source>
        <dbReference type="EMBL" id="GMI35787.1"/>
    </source>
</evidence>
<comment type="caution">
    <text evidence="2">The sequence shown here is derived from an EMBL/GenBank/DDBJ whole genome shotgun (WGS) entry which is preliminary data.</text>
</comment>
<reference evidence="2 3" key="1">
    <citation type="journal article" date="2023" name="Commun. Biol.">
        <title>Genome analysis of Parmales, the sister group of diatoms, reveals the evolutionary specialization of diatoms from phago-mixotrophs to photoautotrophs.</title>
        <authorList>
            <person name="Ban H."/>
            <person name="Sato S."/>
            <person name="Yoshikawa S."/>
            <person name="Yamada K."/>
            <person name="Nakamura Y."/>
            <person name="Ichinomiya M."/>
            <person name="Sato N."/>
            <person name="Blanc-Mathieu R."/>
            <person name="Endo H."/>
            <person name="Kuwata A."/>
            <person name="Ogata H."/>
        </authorList>
    </citation>
    <scope>NUCLEOTIDE SEQUENCE [LARGE SCALE GENOMIC DNA]</scope>
</reference>
<evidence type="ECO:0000313" key="3">
    <source>
        <dbReference type="Proteomes" id="UP001165060"/>
    </source>
</evidence>
<name>A0ABQ6MXU1_9STRA</name>
<sequence length="59" mass="7037">MANPPLRQLRKKKSALNRPERNQPKPKERPPAWRARKEEGWDRRFIKGKMDENRGGSNK</sequence>
<organism evidence="2 3">
    <name type="scientific">Tetraparma gracilis</name>
    <dbReference type="NCBI Taxonomy" id="2962635"/>
    <lineage>
        <taxon>Eukaryota</taxon>
        <taxon>Sar</taxon>
        <taxon>Stramenopiles</taxon>
        <taxon>Ochrophyta</taxon>
        <taxon>Bolidophyceae</taxon>
        <taxon>Parmales</taxon>
        <taxon>Triparmaceae</taxon>
        <taxon>Tetraparma</taxon>
    </lineage>
</organism>
<accession>A0ABQ6MXU1</accession>
<feature type="non-terminal residue" evidence="2">
    <location>
        <position position="59"/>
    </location>
</feature>
<gene>
    <name evidence="2" type="ORF">TeGR_g6901</name>
</gene>
<dbReference type="Proteomes" id="UP001165060">
    <property type="component" value="Unassembled WGS sequence"/>
</dbReference>